<dbReference type="RefSeq" id="XP_034014902.1">
    <property type="nucleotide sequence ID" value="XM_034155657.1"/>
</dbReference>
<dbReference type="PANTHER" id="PTHR19980:SF0">
    <property type="entry name" value="CLEAVAGE STIMULATION FACTOR SUBUNIT 3"/>
    <property type="match status" value="1"/>
</dbReference>
<keyword evidence="8" id="KW-1185">Reference proteome</keyword>
<evidence type="ECO:0000256" key="2">
    <source>
        <dbReference type="ARBA" id="ARBA00023242"/>
    </source>
</evidence>
<dbReference type="InterPro" id="IPR003107">
    <property type="entry name" value="HAT"/>
</dbReference>
<accession>A0A642UYL3</accession>
<keyword evidence="4" id="KW-0963">Cytoplasm</keyword>
<dbReference type="Pfam" id="PF05843">
    <property type="entry name" value="Suf"/>
    <property type="match status" value="1"/>
</dbReference>
<dbReference type="GO" id="GO:0003729">
    <property type="term" value="F:mRNA binding"/>
    <property type="evidence" value="ECO:0007669"/>
    <property type="project" value="TreeGrafter"/>
</dbReference>
<evidence type="ECO:0000313" key="7">
    <source>
        <dbReference type="EMBL" id="KAA8908046.1"/>
    </source>
</evidence>
<feature type="region of interest" description="Disordered" evidence="5">
    <location>
        <begin position="369"/>
        <end position="397"/>
    </location>
</feature>
<dbReference type="OMA" id="PKRQYFK"/>
<dbReference type="AlphaFoldDB" id="A0A642UYL3"/>
<dbReference type="GO" id="GO:0005634">
    <property type="term" value="C:nucleus"/>
    <property type="evidence" value="ECO:0007669"/>
    <property type="project" value="UniProtKB-SubCell"/>
</dbReference>
<dbReference type="EMBL" id="SWFT01000014">
    <property type="protein sequence ID" value="KAA8908046.1"/>
    <property type="molecule type" value="Genomic_DNA"/>
</dbReference>
<dbReference type="GO" id="GO:0005737">
    <property type="term" value="C:cytoplasm"/>
    <property type="evidence" value="ECO:0007669"/>
    <property type="project" value="UniProtKB-SubCell"/>
</dbReference>
<feature type="region of interest" description="Disordered" evidence="5">
    <location>
        <begin position="599"/>
        <end position="663"/>
    </location>
</feature>
<dbReference type="OrthoDB" id="26282at2759"/>
<keyword evidence="1" id="KW-0677">Repeat</keyword>
<comment type="subcellular location">
    <subcellularLocation>
        <location evidence="4">Nucleus</location>
    </subcellularLocation>
    <subcellularLocation>
        <location evidence="4">Cytoplasm</location>
    </subcellularLocation>
    <text evidence="4">Nucleus and/or cytoplasm.</text>
</comment>
<dbReference type="SMART" id="SM00386">
    <property type="entry name" value="HAT"/>
    <property type="match status" value="6"/>
</dbReference>
<dbReference type="InterPro" id="IPR045243">
    <property type="entry name" value="Rna14-like"/>
</dbReference>
<dbReference type="Proteomes" id="UP000449547">
    <property type="component" value="Unassembled WGS sequence"/>
</dbReference>
<evidence type="ECO:0000259" key="6">
    <source>
        <dbReference type="Pfam" id="PF05843"/>
    </source>
</evidence>
<evidence type="ECO:0000313" key="8">
    <source>
        <dbReference type="Proteomes" id="UP000449547"/>
    </source>
</evidence>
<dbReference type="SUPFAM" id="SSF48452">
    <property type="entry name" value="TPR-like"/>
    <property type="match status" value="2"/>
</dbReference>
<comment type="caution">
    <text evidence="7">The sequence shown here is derived from an EMBL/GenBank/DDBJ whole genome shotgun (WGS) entry which is preliminary data.</text>
</comment>
<dbReference type="InterPro" id="IPR008847">
    <property type="entry name" value="Suf"/>
</dbReference>
<evidence type="ECO:0000256" key="3">
    <source>
        <dbReference type="ARBA" id="ARBA00026188"/>
    </source>
</evidence>
<evidence type="ECO:0000256" key="4">
    <source>
        <dbReference type="RuleBase" id="RU369035"/>
    </source>
</evidence>
<comment type="function">
    <text evidence="4">Component of the cleavage factor IA (CFIA) complex, which is involved in the endonucleolytic cleavage during polyadenylation-dependent pre-mRNA 3'-end formation.</text>
</comment>
<dbReference type="Gene3D" id="1.25.40.1040">
    <property type="match status" value="1"/>
</dbReference>
<feature type="domain" description="Suppressor of forked" evidence="6">
    <location>
        <begin position="7"/>
        <end position="596"/>
    </location>
</feature>
<keyword evidence="4" id="KW-0507">mRNA processing</keyword>
<organism evidence="7 8">
    <name type="scientific">Diutina rugosa</name>
    <name type="common">Yeast</name>
    <name type="synonym">Candida rugosa</name>
    <dbReference type="NCBI Taxonomy" id="5481"/>
    <lineage>
        <taxon>Eukaryota</taxon>
        <taxon>Fungi</taxon>
        <taxon>Dikarya</taxon>
        <taxon>Ascomycota</taxon>
        <taxon>Saccharomycotina</taxon>
        <taxon>Pichiomycetes</taxon>
        <taxon>Debaryomycetaceae</taxon>
        <taxon>Diutina</taxon>
    </lineage>
</organism>
<name>A0A642UYL3_DIURU</name>
<dbReference type="VEuPathDB" id="FungiDB:DIURU_000295"/>
<feature type="compositionally biased region" description="Basic and acidic residues" evidence="5">
    <location>
        <begin position="382"/>
        <end position="392"/>
    </location>
</feature>
<keyword evidence="2 4" id="KW-0539">Nucleus</keyword>
<sequence length="703" mass="81869">MSRNLDVISRLEEELETQPLDVPKWERLLAAVKTKDKEELVSRVFERYLDLFKSDGKQWCAYINYELARGEFSKVEQLFQRCLPEVASVDVLRLYVSYVRRVNDVITGGDKARRVVVSAFEFAVKSVGIDTHSGELWQEYIEFLQSWTPTASWEQQQKVDNIRKVYRRMLAIPTTNIEQLWVQYSKWESMVNQPTASKFVSDRSAEYMAARSWKTEWSNLTGDALERSLVPYSLHSDKKDWIKAQLDLWRRWVEFERKNTLELKDSVQLNARIEYCLRQATQALVFVPPVWFHYAKWFASNNDDQQAKAILVQATRLNPKSMLLNFQLAEAHEKDGNFDAAKQVYERLIKAFNDDYNTVNEKVLDIEKKLAPTEQGEPPKPLSRDERDELTRRRQRREKLKREQMLVWCKYMTATKRSAGIKEARSVFKQGRKEFADIGPEFYVENALLEHYNDNSKIAIKVFDLGLKQFPNHGKFLLAYLHYLIQTNDVDNIRKLIQSADSTLSKEITQLTESLTAPEIAKDVADETMRQIKDRRTWLKRLLKTYIRYAHQYLSMDVADSFITKYEQLFPDEDSIDLFTDRYRDDGVNLIVEEELDTSDDEDEFVAKRRKPAKEAQATNNGSANNRGGRNRRRNDGPNLPPPPRGLTSAPREEEPEEDSFVKPSVVKLLKQLPSASYFGEGPYDASRLVQMVANLPNVNTSK</sequence>
<protein>
    <recommendedName>
        <fullName evidence="3 4">mRNA 3'-end-processing protein RNA14</fullName>
    </recommendedName>
</protein>
<proteinExistence type="predicted"/>
<dbReference type="PANTHER" id="PTHR19980">
    <property type="entry name" value="RNA CLEAVAGE STIMULATION FACTOR"/>
    <property type="match status" value="1"/>
</dbReference>
<dbReference type="GO" id="GO:0180010">
    <property type="term" value="P:co-transcriptional mRNA 3'-end processing, cleavage and polyadenylation pathway"/>
    <property type="evidence" value="ECO:0007669"/>
    <property type="project" value="UniProtKB-UniRule"/>
</dbReference>
<dbReference type="InterPro" id="IPR011990">
    <property type="entry name" value="TPR-like_helical_dom_sf"/>
</dbReference>
<reference evidence="7 8" key="1">
    <citation type="submission" date="2019-07" db="EMBL/GenBank/DDBJ databases">
        <title>Genome assembly of two rare yeast pathogens: Diutina rugosa and Trichomonascus ciferrii.</title>
        <authorList>
            <person name="Mixao V."/>
            <person name="Saus E."/>
            <person name="Hansen A."/>
            <person name="Lass-Flor C."/>
            <person name="Gabaldon T."/>
        </authorList>
    </citation>
    <scope>NUCLEOTIDE SEQUENCE [LARGE SCALE GENOMIC DNA]</scope>
    <source>
        <strain evidence="7 8">CBS 613</strain>
    </source>
</reference>
<dbReference type="GeneID" id="54778948"/>
<gene>
    <name evidence="7" type="ORF">DIURU_000295</name>
</gene>
<evidence type="ECO:0000256" key="1">
    <source>
        <dbReference type="ARBA" id="ARBA00022737"/>
    </source>
</evidence>
<evidence type="ECO:0000256" key="5">
    <source>
        <dbReference type="SAM" id="MobiDB-lite"/>
    </source>
</evidence>